<keyword evidence="2" id="KW-1185">Reference proteome</keyword>
<protein>
    <submittedName>
        <fullName evidence="1">Uncharacterized protein</fullName>
    </submittedName>
</protein>
<dbReference type="STRING" id="518766.Rmar_1017"/>
<proteinExistence type="predicted"/>
<dbReference type="EMBL" id="CP001807">
    <property type="protein sequence ID" value="ACY47911.1"/>
    <property type="molecule type" value="Genomic_DNA"/>
</dbReference>
<dbReference type="Proteomes" id="UP000002221">
    <property type="component" value="Chromosome"/>
</dbReference>
<name>D0MHF3_RHOM4</name>
<dbReference type="RefSeq" id="WP_012843523.1">
    <property type="nucleotide sequence ID" value="NC_013501.1"/>
</dbReference>
<accession>D0MHF3</accession>
<dbReference type="HOGENOM" id="CLU_2107107_0_0_10"/>
<evidence type="ECO:0000313" key="1">
    <source>
        <dbReference type="EMBL" id="ACY47911.1"/>
    </source>
</evidence>
<dbReference type="KEGG" id="rmr:Rmar_1017"/>
<dbReference type="AlphaFoldDB" id="D0MHF3"/>
<evidence type="ECO:0000313" key="2">
    <source>
        <dbReference type="Proteomes" id="UP000002221"/>
    </source>
</evidence>
<gene>
    <name evidence="1" type="ordered locus">Rmar_1017</name>
</gene>
<sequence>MNEQIRKRHLQRALAAAQAVGTGDENLFAAALRAAAQYLHEGEVIVAGIAAVGEADGRLVLLQVCPLEGGALRRLMERAARAAQALGSPSCTINLMRADGSAGAVLLEPIASGEN</sequence>
<organism evidence="1 2">
    <name type="scientific">Rhodothermus marinus (strain ATCC 43812 / DSM 4252 / R-10)</name>
    <name type="common">Rhodothermus obamensis</name>
    <dbReference type="NCBI Taxonomy" id="518766"/>
    <lineage>
        <taxon>Bacteria</taxon>
        <taxon>Pseudomonadati</taxon>
        <taxon>Rhodothermota</taxon>
        <taxon>Rhodothermia</taxon>
        <taxon>Rhodothermales</taxon>
        <taxon>Rhodothermaceae</taxon>
        <taxon>Rhodothermus</taxon>
    </lineage>
</organism>
<reference evidence="1 2" key="1">
    <citation type="journal article" date="2009" name="Stand. Genomic Sci.">
        <title>Complete genome sequence of Rhodothermus marinus type strain (R-10).</title>
        <authorList>
            <person name="Nolan M."/>
            <person name="Tindall B.J."/>
            <person name="Pomrenke H."/>
            <person name="Lapidus A."/>
            <person name="Copeland A."/>
            <person name="Glavina Del Rio T."/>
            <person name="Lucas S."/>
            <person name="Chen F."/>
            <person name="Tice H."/>
            <person name="Cheng J.F."/>
            <person name="Saunders E."/>
            <person name="Han C."/>
            <person name="Bruce D."/>
            <person name="Goodwin L."/>
            <person name="Chain P."/>
            <person name="Pitluck S."/>
            <person name="Ovchinikova G."/>
            <person name="Pati A."/>
            <person name="Ivanova N."/>
            <person name="Mavromatis K."/>
            <person name="Chen A."/>
            <person name="Palaniappan K."/>
            <person name="Land M."/>
            <person name="Hauser L."/>
            <person name="Chang Y.J."/>
            <person name="Jeffries C.D."/>
            <person name="Brettin T."/>
            <person name="Goker M."/>
            <person name="Bristow J."/>
            <person name="Eisen J.A."/>
            <person name="Markowitz V."/>
            <person name="Hugenholtz P."/>
            <person name="Kyrpides N.C."/>
            <person name="Klenk H.P."/>
            <person name="Detter J.C."/>
        </authorList>
    </citation>
    <scope>NUCLEOTIDE SEQUENCE [LARGE SCALE GENOMIC DNA]</scope>
    <source>
        <strain evidence="2">ATCC 43812 / DSM 4252 / R-10</strain>
    </source>
</reference>